<evidence type="ECO:0000256" key="5">
    <source>
        <dbReference type="ARBA" id="ARBA00022759"/>
    </source>
</evidence>
<dbReference type="GO" id="GO:0005634">
    <property type="term" value="C:nucleus"/>
    <property type="evidence" value="ECO:0007669"/>
    <property type="project" value="UniProtKB-SubCell"/>
</dbReference>
<evidence type="ECO:0000256" key="9">
    <source>
        <dbReference type="ARBA" id="ARBA00022853"/>
    </source>
</evidence>
<dbReference type="InterPro" id="IPR036890">
    <property type="entry name" value="HATPase_C_sf"/>
</dbReference>
<keyword evidence="6" id="KW-0227">DNA damage</keyword>
<evidence type="ECO:0000256" key="10">
    <source>
        <dbReference type="ARBA" id="ARBA00023054"/>
    </source>
</evidence>
<keyword evidence="11" id="KW-0943">RNA-mediated gene silencing</keyword>
<dbReference type="PANTHER" id="PTHR23336">
    <property type="entry name" value="ZINC FINGER CW-TYPE COILED-COIL DOMAIN PROTEIN 3"/>
    <property type="match status" value="1"/>
</dbReference>
<evidence type="ECO:0000256" key="1">
    <source>
        <dbReference type="ARBA" id="ARBA00004123"/>
    </source>
</evidence>
<name>A0A161ZNP7_DAUCS</name>
<keyword evidence="5" id="KW-0255">Endonuclease</keyword>
<protein>
    <recommendedName>
        <fullName evidence="16">Morc S5 domain-containing protein</fullName>
    </recommendedName>
</protein>
<feature type="region of interest" description="Disordered" evidence="15">
    <location>
        <begin position="50"/>
        <end position="90"/>
    </location>
</feature>
<dbReference type="GO" id="GO:0006281">
    <property type="term" value="P:DNA repair"/>
    <property type="evidence" value="ECO:0007669"/>
    <property type="project" value="UniProtKB-KW"/>
</dbReference>
<dbReference type="Pfam" id="PF17942">
    <property type="entry name" value="Morc6_S5"/>
    <property type="match status" value="1"/>
</dbReference>
<comment type="similarity">
    <text evidence="2">Belongs to the MORC ATPase protein family.</text>
</comment>
<dbReference type="InterPro" id="IPR045261">
    <property type="entry name" value="MORC_ATPase"/>
</dbReference>
<accession>A0A161ZNP7</accession>
<dbReference type="Pfam" id="PF13589">
    <property type="entry name" value="HATPase_c_3"/>
    <property type="match status" value="1"/>
</dbReference>
<keyword evidence="12" id="KW-0234">DNA repair</keyword>
<evidence type="ECO:0000313" key="17">
    <source>
        <dbReference type="EMBL" id="KZM89082.1"/>
    </source>
</evidence>
<keyword evidence="3" id="KW-0540">Nuclease</keyword>
<comment type="caution">
    <text evidence="17">The sequence shown here is derived from an EMBL/GenBank/DDBJ whole genome shotgun (WGS) entry which is preliminary data.</text>
</comment>
<keyword evidence="9" id="KW-0156">Chromatin regulator</keyword>
<proteinExistence type="inferred from homology"/>
<keyword evidence="7" id="KW-0378">Hydrolase</keyword>
<feature type="coiled-coil region" evidence="14">
    <location>
        <begin position="795"/>
        <end position="843"/>
    </location>
</feature>
<gene>
    <name evidence="17" type="ORF">DCAR_026157</name>
</gene>
<evidence type="ECO:0000256" key="14">
    <source>
        <dbReference type="SAM" id="Coils"/>
    </source>
</evidence>
<dbReference type="GO" id="GO:0004519">
    <property type="term" value="F:endonuclease activity"/>
    <property type="evidence" value="ECO:0007669"/>
    <property type="project" value="UniProtKB-KW"/>
</dbReference>
<dbReference type="GO" id="GO:0042803">
    <property type="term" value="F:protein homodimerization activity"/>
    <property type="evidence" value="ECO:0007669"/>
    <property type="project" value="EnsemblPlants"/>
</dbReference>
<evidence type="ECO:0000256" key="12">
    <source>
        <dbReference type="ARBA" id="ARBA00023204"/>
    </source>
</evidence>
<sequence>MSRRVISDLCSDQNTGEVVKALKSEPDLVGRSMEIRAHNKPVLDNFAQSKTHHRQEVEDNRSSSAVSTGQSGTSALDQEQSQFDHTSPCLTSPISPAPLCRQFWKAGKYDDGVAPKANLQNGTNHLYIHPKFLHSNATSHKWAFGAIAELIDNAVDEIQNGATFVIIDKTLNPKNGASALLIQDDGGGMDPEAMRRCLSFGFSDKKSKSAIGQYGNGFKTSSMRLGADVIVFSRHMKDRTMTQSIGLLSYTFLTQTGHNRIVVPMVDYEFNTSTGTMDFLQGQSKENYMHNLSILLKWSPYSSEIELLNQCKDIGYHGTKVIIYNLWCKDERNLELDFESEEEDILIDNEAKKLEKAEKRVLATELHIANRLHYSLRAYLSVLYLRLPSNFCMFLRGRVVEYHNIATDLKYPEFIVYKPHNGRGVEDRVITTIGFLKEAPQVNIYGFNVYHKNRLILPFWRPANYTSNRGRGVVGVLEANFIQPSHNKQDFEKTSAFQKLEVRLKEMTVEYWDHHCGFLGYTVTKKPRALMTSQVTSEVSTQHGAIQPVMLSKNFVSYGEALAEAGTCIPPMVASSNYLARTPGQQICNQIDSQEGTSLKRRDSHGQESGKVKRRAVARDNVINTSQCLQVEPPTDTGELLEDQEPINVMQENRNLHAQCIGNERTGAVLKEKVITHVLSDSSTQHGEIQPVMLSKSFSSTGTAPNAAGTCTPPVVASSNELARTSGQRKCNQIDSQEGARMKKRDSDFQTERLKRKAVTRVNVHDSGPCLEVEPTTNTGKLLEDQKAIILMQKNRELHAQCMENERKEAELKEKVETLRTELKEARSQYTQLLADLQWLEKVKVETRYSMFCSHYTRSCNP</sequence>
<dbReference type="PANTHER" id="PTHR23336:SF44">
    <property type="entry name" value="PROTEIN MICRORCHIDIA 6"/>
    <property type="match status" value="1"/>
</dbReference>
<evidence type="ECO:0000256" key="6">
    <source>
        <dbReference type="ARBA" id="ARBA00022763"/>
    </source>
</evidence>
<dbReference type="GO" id="GO:0016887">
    <property type="term" value="F:ATP hydrolysis activity"/>
    <property type="evidence" value="ECO:0007669"/>
    <property type="project" value="EnsemblPlants"/>
</dbReference>
<dbReference type="GO" id="GO:0060966">
    <property type="term" value="P:regulation of gene silencing by regulatory ncRNA"/>
    <property type="evidence" value="ECO:0007669"/>
    <property type="project" value="EnsemblPlants"/>
</dbReference>
<evidence type="ECO:0000256" key="4">
    <source>
        <dbReference type="ARBA" id="ARBA00022741"/>
    </source>
</evidence>
<keyword evidence="13" id="KW-0539">Nucleus</keyword>
<evidence type="ECO:0000256" key="3">
    <source>
        <dbReference type="ARBA" id="ARBA00022722"/>
    </source>
</evidence>
<evidence type="ECO:0000256" key="8">
    <source>
        <dbReference type="ARBA" id="ARBA00022840"/>
    </source>
</evidence>
<dbReference type="GO" id="GO:0005524">
    <property type="term" value="F:ATP binding"/>
    <property type="evidence" value="ECO:0007669"/>
    <property type="project" value="UniProtKB-KW"/>
</dbReference>
<evidence type="ECO:0000256" key="2">
    <source>
        <dbReference type="ARBA" id="ARBA00007845"/>
    </source>
</evidence>
<dbReference type="EMBL" id="LNRQ01000007">
    <property type="protein sequence ID" value="KZM89082.1"/>
    <property type="molecule type" value="Genomic_DNA"/>
</dbReference>
<evidence type="ECO:0000256" key="15">
    <source>
        <dbReference type="SAM" id="MobiDB-lite"/>
    </source>
</evidence>
<reference evidence="17" key="1">
    <citation type="journal article" date="2016" name="Nat. Genet.">
        <title>A high-quality carrot genome assembly provides new insights into carotenoid accumulation and asterid genome evolution.</title>
        <authorList>
            <person name="Iorizzo M."/>
            <person name="Ellison S."/>
            <person name="Senalik D."/>
            <person name="Zeng P."/>
            <person name="Satapoomin P."/>
            <person name="Huang J."/>
            <person name="Bowman M."/>
            <person name="Iovene M."/>
            <person name="Sanseverino W."/>
            <person name="Cavagnaro P."/>
            <person name="Yildiz M."/>
            <person name="Macko-Podgorni A."/>
            <person name="Moranska E."/>
            <person name="Grzebelus E."/>
            <person name="Grzebelus D."/>
            <person name="Ashrafi H."/>
            <person name="Zheng Z."/>
            <person name="Cheng S."/>
            <person name="Spooner D."/>
            <person name="Van Deynze A."/>
            <person name="Simon P."/>
        </authorList>
    </citation>
    <scope>NUCLEOTIDE SEQUENCE [LARGE SCALE GENOMIC DNA]</scope>
    <source>
        <tissue evidence="17">Leaf</tissue>
    </source>
</reference>
<dbReference type="OMA" id="IQPVMLS"/>
<dbReference type="GO" id="GO:0080188">
    <property type="term" value="P:gene silencing by siRNA-directed DNA methylation"/>
    <property type="evidence" value="ECO:0007669"/>
    <property type="project" value="EnsemblPlants"/>
</dbReference>
<evidence type="ECO:0000256" key="7">
    <source>
        <dbReference type="ARBA" id="ARBA00022801"/>
    </source>
</evidence>
<dbReference type="Gene3D" id="3.30.565.10">
    <property type="entry name" value="Histidine kinase-like ATPase, C-terminal domain"/>
    <property type="match status" value="1"/>
</dbReference>
<dbReference type="SUPFAM" id="SSF55874">
    <property type="entry name" value="ATPase domain of HSP90 chaperone/DNA topoisomerase II/histidine kinase"/>
    <property type="match status" value="1"/>
</dbReference>
<dbReference type="FunFam" id="3.30.565.10:FF:000075">
    <property type="entry name" value="MORC family CW-type zinc finger protein 4"/>
    <property type="match status" value="1"/>
</dbReference>
<keyword evidence="4" id="KW-0547">Nucleotide-binding</keyword>
<feature type="compositionally biased region" description="Polar residues" evidence="15">
    <location>
        <begin position="62"/>
        <end position="90"/>
    </location>
</feature>
<dbReference type="GO" id="GO:1902290">
    <property type="term" value="P:positive regulation of defense response to oomycetes"/>
    <property type="evidence" value="ECO:0007669"/>
    <property type="project" value="EnsemblPlants"/>
</dbReference>
<keyword evidence="10 14" id="KW-0175">Coiled coil</keyword>
<keyword evidence="8" id="KW-0067">ATP-binding</keyword>
<comment type="subcellular location">
    <subcellularLocation>
        <location evidence="1">Nucleus</location>
    </subcellularLocation>
</comment>
<evidence type="ECO:0000256" key="13">
    <source>
        <dbReference type="ARBA" id="ARBA00023242"/>
    </source>
</evidence>
<feature type="domain" description="Morc S5" evidence="16">
    <location>
        <begin position="374"/>
        <end position="512"/>
    </location>
</feature>
<organism evidence="17">
    <name type="scientific">Daucus carota subsp. sativus</name>
    <name type="common">Carrot</name>
    <dbReference type="NCBI Taxonomy" id="79200"/>
    <lineage>
        <taxon>Eukaryota</taxon>
        <taxon>Viridiplantae</taxon>
        <taxon>Streptophyta</taxon>
        <taxon>Embryophyta</taxon>
        <taxon>Tracheophyta</taxon>
        <taxon>Spermatophyta</taxon>
        <taxon>Magnoliopsida</taxon>
        <taxon>eudicotyledons</taxon>
        <taxon>Gunneridae</taxon>
        <taxon>Pentapetalae</taxon>
        <taxon>asterids</taxon>
        <taxon>campanulids</taxon>
        <taxon>Apiales</taxon>
        <taxon>Apiaceae</taxon>
        <taxon>Apioideae</taxon>
        <taxon>Scandiceae</taxon>
        <taxon>Daucinae</taxon>
        <taxon>Daucus</taxon>
        <taxon>Daucus sect. Daucus</taxon>
    </lineage>
</organism>
<dbReference type="InterPro" id="IPR041006">
    <property type="entry name" value="Morc_S5"/>
</dbReference>
<evidence type="ECO:0000259" key="16">
    <source>
        <dbReference type="Pfam" id="PF17942"/>
    </source>
</evidence>
<dbReference type="Gramene" id="KZM89082">
    <property type="protein sequence ID" value="KZM89082"/>
    <property type="gene ID" value="DCAR_026157"/>
</dbReference>
<dbReference type="AlphaFoldDB" id="A0A161ZNP7"/>
<evidence type="ECO:0000256" key="11">
    <source>
        <dbReference type="ARBA" id="ARBA00023158"/>
    </source>
</evidence>